<dbReference type="EMBL" id="LAZR01012705">
    <property type="protein sequence ID" value="KKM25503.1"/>
    <property type="molecule type" value="Genomic_DNA"/>
</dbReference>
<comment type="caution">
    <text evidence="2">The sequence shown here is derived from an EMBL/GenBank/DDBJ whole genome shotgun (WGS) entry which is preliminary data.</text>
</comment>
<accession>A0A0F9KTV7</accession>
<feature type="region of interest" description="Disordered" evidence="1">
    <location>
        <begin position="230"/>
        <end position="249"/>
    </location>
</feature>
<evidence type="ECO:0000313" key="2">
    <source>
        <dbReference type="EMBL" id="KKM25503.1"/>
    </source>
</evidence>
<feature type="compositionally biased region" description="Polar residues" evidence="1">
    <location>
        <begin position="232"/>
        <end position="249"/>
    </location>
</feature>
<feature type="non-terminal residue" evidence="2">
    <location>
        <position position="1"/>
    </location>
</feature>
<proteinExistence type="predicted"/>
<organism evidence="2">
    <name type="scientific">marine sediment metagenome</name>
    <dbReference type="NCBI Taxonomy" id="412755"/>
    <lineage>
        <taxon>unclassified sequences</taxon>
        <taxon>metagenomes</taxon>
        <taxon>ecological metagenomes</taxon>
    </lineage>
</organism>
<dbReference type="AlphaFoldDB" id="A0A0F9KTV7"/>
<gene>
    <name evidence="2" type="ORF">LCGC14_1594270</name>
</gene>
<sequence>DGATVTFAFSWKVWETSEVKVILRLISDGSETVLTEGTGASSYSVTLSSELPSAGSITTVTTYSNLYEIVIKAAFPYIQEVDYGEGDKFPAKSHEEALDRGVRLSQQFTEQFGRSLLFPESTTLEDVELPEISASNAGFFLGVNSAGSAIQWAEPTDLGNLTSHDEGQRESIHQNMLADLVADTNTSSPGMGLVAPAAEVATGNEATKIVSPLGLASVWQYDTIQVPAGSLRPSQNNAGTQNIQEYSTDPNEATTTRDYVEFGTVDPEDPAAYDVTLWMPETWDQTTLKAKFSWMASYETFLAVGSAIAIGIQTKAYNAGSPIAVNWSTPPIYVTDTVTNQASDTEEETAASANISSSVSDSTNRIDLRITRDNSISNNATAEVWLTQLLLQFKRNKQVTGW</sequence>
<name>A0A0F9KTV7_9ZZZZ</name>
<reference evidence="2" key="1">
    <citation type="journal article" date="2015" name="Nature">
        <title>Complex archaea that bridge the gap between prokaryotes and eukaryotes.</title>
        <authorList>
            <person name="Spang A."/>
            <person name="Saw J.H."/>
            <person name="Jorgensen S.L."/>
            <person name="Zaremba-Niedzwiedzka K."/>
            <person name="Martijn J."/>
            <person name="Lind A.E."/>
            <person name="van Eijk R."/>
            <person name="Schleper C."/>
            <person name="Guy L."/>
            <person name="Ettema T.J."/>
        </authorList>
    </citation>
    <scope>NUCLEOTIDE SEQUENCE</scope>
</reference>
<evidence type="ECO:0000256" key="1">
    <source>
        <dbReference type="SAM" id="MobiDB-lite"/>
    </source>
</evidence>
<protein>
    <submittedName>
        <fullName evidence="2">Uncharacterized protein</fullName>
    </submittedName>
</protein>